<dbReference type="GO" id="GO:0009330">
    <property type="term" value="C:DNA topoisomerase type II (double strand cut, ATP-hydrolyzing) complex"/>
    <property type="evidence" value="ECO:0007669"/>
    <property type="project" value="TreeGrafter"/>
</dbReference>
<evidence type="ECO:0000256" key="7">
    <source>
        <dbReference type="PROSITE-ProRule" id="PRU01384"/>
    </source>
</evidence>
<comment type="catalytic activity">
    <reaction evidence="1 7">
        <text>ATP-dependent breakage, passage and rejoining of double-stranded DNA.</text>
        <dbReference type="EC" id="5.6.2.2"/>
    </reaction>
</comment>
<evidence type="ECO:0000256" key="6">
    <source>
        <dbReference type="ARBA" id="ARBA00023235"/>
    </source>
</evidence>
<dbReference type="InterPro" id="IPR013760">
    <property type="entry name" value="Topo_IIA-like_dom_sf"/>
</dbReference>
<evidence type="ECO:0000256" key="8">
    <source>
        <dbReference type="SAM" id="Coils"/>
    </source>
</evidence>
<comment type="similarity">
    <text evidence="2">Belongs to the type II topoisomerase GyrA/ParC subunit family.</text>
</comment>
<protein>
    <recommendedName>
        <fullName evidence="3">DNA topoisomerase (ATP-hydrolyzing)</fullName>
        <ecNumber evidence="3">5.6.2.2</ecNumber>
    </recommendedName>
</protein>
<dbReference type="PROSITE" id="PS52040">
    <property type="entry name" value="TOPO_IIA"/>
    <property type="match status" value="1"/>
</dbReference>
<dbReference type="EC" id="5.6.2.2" evidence="3"/>
<keyword evidence="4 7" id="KW-0799">Topoisomerase</keyword>
<dbReference type="Pfam" id="PF00521">
    <property type="entry name" value="DNA_topoisoIV"/>
    <property type="match status" value="1"/>
</dbReference>
<dbReference type="InterPro" id="IPR013757">
    <property type="entry name" value="Topo_IIA_A_a_sf"/>
</dbReference>
<keyword evidence="5 7" id="KW-0238">DNA-binding</keyword>
<dbReference type="GO" id="GO:0005524">
    <property type="term" value="F:ATP binding"/>
    <property type="evidence" value="ECO:0007669"/>
    <property type="project" value="InterPro"/>
</dbReference>
<dbReference type="Gene3D" id="1.10.268.10">
    <property type="entry name" value="Topoisomerase, domain 3"/>
    <property type="match status" value="1"/>
</dbReference>
<evidence type="ECO:0000256" key="4">
    <source>
        <dbReference type="ARBA" id="ARBA00023029"/>
    </source>
</evidence>
<dbReference type="InterPro" id="IPR035516">
    <property type="entry name" value="Gyrase/topoIV_suA_C"/>
</dbReference>
<dbReference type="Pfam" id="PF03989">
    <property type="entry name" value="DNA_gyraseA_C"/>
    <property type="match status" value="3"/>
</dbReference>
<sequence length="827" mass="93178">MAKERLKSISLHQEMQRSYLEYAMSVIVGRALPDARDGLKPVQRRILFAMHELGLTPDRPYRKCARVVGDVLGKYHPHGDQAVYDALVRQVQIFSSRYPILDGHGNFGSIDDDPPAAMRYTETRLAPIANDAILSEIDQETVDFSPNFDGSQQEPDVLPAQLPFLLLNGSAGIAVGMATSIPPHNLNEVVDALIAIIKKPSLSEAKLLELIPGPDFPTGGEILISNGIKETYTKGRGSITMRGIAHIEEINPGKGKHKRSGIIITELPYQLNKASWIEKLADLVNTGKVSGVADIRDESDRDGMRILVEIKRDSDPKKILDFLYQKTSLQSNFGAILLALVNGQPVQLSLRNLLDNFLDFRENTILLRSNYLLKNIKHRQEIVEALIQAINNLREIINLIEKSKDTAEAKNNLINNLKINERQADGILGMPLKKITNLEKNSLKNEIKDLRDKRADLESIINNRDKLLKVMIKELKELKKKFGSSRKTKLIEGGDALIAERIANQRPNKELQRINALKELPSDSEIVIQANNEIKIIPSIIIKKLKLKELNQERKDILPTKLIWPVENEPKILAVSELGKIGLLKWEFAGQKPGLLEQFLPAGLENDKIINLIPLPQINETSLGLISSDGKFKRISISEITDISNRSTTILKLKKDIKLKSCFLCEENSYLYIVSDIGRIMKIKITNNNFPCMGKLAQGTTIIKLFPGENIIESLNIQEHQIKDIILITNKGSFVKHNTQEIKMSKKGGLGSMGIILKNKKQIIDKVINCFVNNKYVYVKTNKEKYEKIDKNQIDNSPYKKEKKLNIELNNNEFIESAFSTILQERI</sequence>
<feature type="domain" description="Topo IIA-type catalytic" evidence="9">
    <location>
        <begin position="32"/>
        <end position="502"/>
    </location>
</feature>
<dbReference type="CDD" id="cd00187">
    <property type="entry name" value="TOP4c"/>
    <property type="match status" value="1"/>
</dbReference>
<dbReference type="InterPro" id="IPR006691">
    <property type="entry name" value="GyrA/parC_rep"/>
</dbReference>
<evidence type="ECO:0000313" key="10">
    <source>
        <dbReference type="EMBL" id="AJW31074.1"/>
    </source>
</evidence>
<keyword evidence="6 7" id="KW-0413">Isomerase</keyword>
<evidence type="ECO:0000256" key="3">
    <source>
        <dbReference type="ARBA" id="ARBA00012895"/>
    </source>
</evidence>
<dbReference type="FunFam" id="3.30.1360.40:FF:000002">
    <property type="entry name" value="DNA gyrase subunit A"/>
    <property type="match status" value="1"/>
</dbReference>
<evidence type="ECO:0000256" key="2">
    <source>
        <dbReference type="ARBA" id="ARBA00008263"/>
    </source>
</evidence>
<evidence type="ECO:0000256" key="1">
    <source>
        <dbReference type="ARBA" id="ARBA00000185"/>
    </source>
</evidence>
<dbReference type="PANTHER" id="PTHR43493:SF5">
    <property type="entry name" value="DNA GYRASE SUBUNIT A, CHLOROPLASTIC_MITOCHONDRIAL"/>
    <property type="match status" value="1"/>
</dbReference>
<feature type="active site" description="O-(5'-phospho-DNA)-tyrosine intermediate" evidence="7">
    <location>
        <position position="120"/>
    </location>
</feature>
<gene>
    <name evidence="10" type="ORF">FA03_0245</name>
</gene>
<dbReference type="SUPFAM" id="SSF56719">
    <property type="entry name" value="Type II DNA topoisomerase"/>
    <property type="match status" value="1"/>
</dbReference>
<dbReference type="GO" id="GO:0003677">
    <property type="term" value="F:DNA binding"/>
    <property type="evidence" value="ECO:0007669"/>
    <property type="project" value="UniProtKB-UniRule"/>
</dbReference>
<dbReference type="GO" id="GO:0005737">
    <property type="term" value="C:cytoplasm"/>
    <property type="evidence" value="ECO:0007669"/>
    <property type="project" value="TreeGrafter"/>
</dbReference>
<dbReference type="SMART" id="SM00434">
    <property type="entry name" value="TOP4c"/>
    <property type="match status" value="1"/>
</dbReference>
<dbReference type="Gene3D" id="3.90.199.10">
    <property type="entry name" value="Topoisomerase II, domain 5"/>
    <property type="match status" value="1"/>
</dbReference>
<name>A0A0D5A3V9_PROMR</name>
<dbReference type="InterPro" id="IPR050220">
    <property type="entry name" value="Type_II_DNA_Topoisomerases"/>
</dbReference>
<evidence type="ECO:0000256" key="5">
    <source>
        <dbReference type="ARBA" id="ARBA00023125"/>
    </source>
</evidence>
<reference evidence="10" key="1">
    <citation type="submission" date="2014-06" db="EMBL/GenBank/DDBJ databases">
        <authorList>
            <person name="Berube P.M."/>
        </authorList>
    </citation>
    <scope>NUCLEOTIDE SEQUENCE</scope>
    <source>
        <strain evidence="10">P0903-H212</strain>
    </source>
</reference>
<dbReference type="PANTHER" id="PTHR43493">
    <property type="entry name" value="DNA GYRASE/TOPOISOMERASE SUBUNIT A"/>
    <property type="match status" value="1"/>
</dbReference>
<dbReference type="InterPro" id="IPR002205">
    <property type="entry name" value="Topo_IIA_dom_A"/>
</dbReference>
<dbReference type="InterPro" id="IPR013758">
    <property type="entry name" value="Topo_IIA_A/C_ab"/>
</dbReference>
<accession>A0A0D5A3V9</accession>
<dbReference type="Gene3D" id="2.120.10.90">
    <property type="entry name" value="DNA gyrase/topoisomerase IV, subunit A, C-terminal"/>
    <property type="match status" value="1"/>
</dbReference>
<keyword evidence="8" id="KW-0175">Coiled coil</keyword>
<evidence type="ECO:0000259" key="9">
    <source>
        <dbReference type="PROSITE" id="PS52040"/>
    </source>
</evidence>
<dbReference type="GO" id="GO:0006265">
    <property type="term" value="P:DNA topological change"/>
    <property type="evidence" value="ECO:0007669"/>
    <property type="project" value="UniProtKB-UniRule"/>
</dbReference>
<dbReference type="EMBL" id="KJ947871">
    <property type="protein sequence ID" value="AJW31074.1"/>
    <property type="molecule type" value="Genomic_DNA"/>
</dbReference>
<feature type="coiled-coil region" evidence="8">
    <location>
        <begin position="383"/>
        <end position="481"/>
    </location>
</feature>
<organism evidence="10">
    <name type="scientific">Prochlorococcus marinus str. P0903-H212</name>
    <dbReference type="NCBI Taxonomy" id="1622208"/>
    <lineage>
        <taxon>Bacteria</taxon>
        <taxon>Bacillati</taxon>
        <taxon>Cyanobacteriota</taxon>
        <taxon>Cyanophyceae</taxon>
        <taxon>Synechococcales</taxon>
        <taxon>Prochlorococcaceae</taxon>
        <taxon>Prochlorococcus</taxon>
    </lineage>
</organism>
<dbReference type="SUPFAM" id="SSF101904">
    <property type="entry name" value="GyrA/ParC C-terminal domain-like"/>
    <property type="match status" value="1"/>
</dbReference>
<dbReference type="NCBIfam" id="NF004044">
    <property type="entry name" value="PRK05561.1"/>
    <property type="match status" value="1"/>
</dbReference>
<dbReference type="AlphaFoldDB" id="A0A0D5A3V9"/>
<proteinExistence type="inferred from homology"/>
<dbReference type="Gene3D" id="3.30.1360.40">
    <property type="match status" value="1"/>
</dbReference>
<dbReference type="GO" id="GO:0034335">
    <property type="term" value="F:DNA negative supercoiling activity"/>
    <property type="evidence" value="ECO:0007669"/>
    <property type="project" value="UniProtKB-ARBA"/>
</dbReference>